<evidence type="ECO:0000256" key="3">
    <source>
        <dbReference type="ARBA" id="ARBA00022692"/>
    </source>
</evidence>
<dbReference type="GO" id="GO:0022857">
    <property type="term" value="F:transmembrane transporter activity"/>
    <property type="evidence" value="ECO:0007669"/>
    <property type="project" value="InterPro"/>
</dbReference>
<proteinExistence type="predicted"/>
<dbReference type="InterPro" id="IPR001851">
    <property type="entry name" value="ABC_transp_permease"/>
</dbReference>
<dbReference type="AlphaFoldDB" id="A0A6J6BDV5"/>
<dbReference type="PANTHER" id="PTHR43370">
    <property type="entry name" value="SUGAR ABC TRANSPORTER INTEGRAL MEMBRANE PROTEIN-RELATED"/>
    <property type="match status" value="1"/>
</dbReference>
<feature type="transmembrane region" description="Helical" evidence="6">
    <location>
        <begin position="147"/>
        <end position="170"/>
    </location>
</feature>
<keyword evidence="5 6" id="KW-0472">Membrane</keyword>
<keyword evidence="2" id="KW-1003">Cell membrane</keyword>
<dbReference type="Pfam" id="PF02653">
    <property type="entry name" value="BPD_transp_2"/>
    <property type="match status" value="1"/>
</dbReference>
<evidence type="ECO:0000256" key="5">
    <source>
        <dbReference type="ARBA" id="ARBA00023136"/>
    </source>
</evidence>
<evidence type="ECO:0000256" key="6">
    <source>
        <dbReference type="SAM" id="Phobius"/>
    </source>
</evidence>
<comment type="subcellular location">
    <subcellularLocation>
        <location evidence="1">Cell membrane</location>
        <topology evidence="1">Multi-pass membrane protein</topology>
    </subcellularLocation>
</comment>
<protein>
    <submittedName>
        <fullName evidence="7">Unannotated protein</fullName>
    </submittedName>
</protein>
<feature type="transmembrane region" description="Helical" evidence="6">
    <location>
        <begin position="97"/>
        <end position="119"/>
    </location>
</feature>
<organism evidence="7">
    <name type="scientific">freshwater metagenome</name>
    <dbReference type="NCBI Taxonomy" id="449393"/>
    <lineage>
        <taxon>unclassified sequences</taxon>
        <taxon>metagenomes</taxon>
        <taxon>ecological metagenomes</taxon>
    </lineage>
</organism>
<name>A0A6J6BDV5_9ZZZZ</name>
<gene>
    <name evidence="7" type="ORF">UFOPK1421_00396</name>
</gene>
<feature type="transmembrane region" description="Helical" evidence="6">
    <location>
        <begin position="200"/>
        <end position="226"/>
    </location>
</feature>
<evidence type="ECO:0000313" key="7">
    <source>
        <dbReference type="EMBL" id="CAB4536573.1"/>
    </source>
</evidence>
<feature type="transmembrane region" description="Helical" evidence="6">
    <location>
        <begin position="232"/>
        <end position="258"/>
    </location>
</feature>
<dbReference type="EMBL" id="CAEZSL010000028">
    <property type="protein sequence ID" value="CAB4536573.1"/>
    <property type="molecule type" value="Genomic_DNA"/>
</dbReference>
<reference evidence="7" key="1">
    <citation type="submission" date="2020-05" db="EMBL/GenBank/DDBJ databases">
        <authorList>
            <person name="Chiriac C."/>
            <person name="Salcher M."/>
            <person name="Ghai R."/>
            <person name="Kavagutti S V."/>
        </authorList>
    </citation>
    <scope>NUCLEOTIDE SEQUENCE</scope>
</reference>
<accession>A0A6J6BDV5</accession>
<evidence type="ECO:0000256" key="4">
    <source>
        <dbReference type="ARBA" id="ARBA00022989"/>
    </source>
</evidence>
<dbReference type="CDD" id="cd06580">
    <property type="entry name" value="TM_PBP1_transp_TpRbsC_like"/>
    <property type="match status" value="1"/>
</dbReference>
<sequence>MNSNIFIIVIASAIFYGTPLFFAALGGIFTERSGVLNLGVEGTMLIGGVTGAWTCLHVGGSAWFTITVSILMGALAGGLVSTLLAFLCITLKTNQTVAGLSITIFAGTVGLSSYLANIWKVSKQPVPRPIRNLDVFGLSDTPIVGPILFHQTALTYLSWVLAILATIYLFHTRIGLQLRAVGESPQTADAMGINVVKYRYVHTIFGGMLAGVGGVFYSLAIVPLWVDGMTKGAGWIAIALVIFGFWRPSLALLGAYLFGALQSLGSTLKARNVQISGDLLDALPFFMTIVVLVLVSSRFAHRKLGAPAALGVPYEREER</sequence>
<dbReference type="GO" id="GO:0005886">
    <property type="term" value="C:plasma membrane"/>
    <property type="evidence" value="ECO:0007669"/>
    <property type="project" value="UniProtKB-SubCell"/>
</dbReference>
<feature type="transmembrane region" description="Helical" evidence="6">
    <location>
        <begin position="70"/>
        <end position="90"/>
    </location>
</feature>
<dbReference type="PANTHER" id="PTHR43370:SF2">
    <property type="entry name" value="ABC TRANSPORTER PERMEASE PROTEIN"/>
    <property type="match status" value="1"/>
</dbReference>
<feature type="transmembrane region" description="Helical" evidence="6">
    <location>
        <begin position="42"/>
        <end position="64"/>
    </location>
</feature>
<keyword evidence="3 6" id="KW-0812">Transmembrane</keyword>
<evidence type="ECO:0000256" key="1">
    <source>
        <dbReference type="ARBA" id="ARBA00004651"/>
    </source>
</evidence>
<feature type="transmembrane region" description="Helical" evidence="6">
    <location>
        <begin position="279"/>
        <end position="300"/>
    </location>
</feature>
<feature type="transmembrane region" description="Helical" evidence="6">
    <location>
        <begin position="6"/>
        <end position="30"/>
    </location>
</feature>
<evidence type="ECO:0000256" key="2">
    <source>
        <dbReference type="ARBA" id="ARBA00022475"/>
    </source>
</evidence>
<keyword evidence="4 6" id="KW-1133">Transmembrane helix</keyword>